<feature type="domain" description="MotA/TolQ/ExbB proton channel" evidence="10">
    <location>
        <begin position="81"/>
        <end position="196"/>
    </location>
</feature>
<evidence type="ECO:0000313" key="11">
    <source>
        <dbReference type="EMBL" id="QPJ64025.1"/>
    </source>
</evidence>
<keyword evidence="2 8" id="KW-0813">Transport</keyword>
<feature type="transmembrane region" description="Helical" evidence="9">
    <location>
        <begin position="20"/>
        <end position="42"/>
    </location>
</feature>
<accession>A0A7T0G271</accession>
<gene>
    <name evidence="11" type="ORF">G3M78_00840</name>
</gene>
<reference evidence="12" key="1">
    <citation type="submission" date="2020-02" db="EMBL/GenBank/DDBJ databases">
        <title>Genomic and physiological characterization of two novel Nitrospinaceae genera.</title>
        <authorList>
            <person name="Mueller A.J."/>
            <person name="Jung M.-Y."/>
            <person name="Strachan C.R."/>
            <person name="Herbold C.W."/>
            <person name="Kirkegaard R.H."/>
            <person name="Daims H."/>
        </authorList>
    </citation>
    <scope>NUCLEOTIDE SEQUENCE [LARGE SCALE GENOMIC DNA]</scope>
</reference>
<evidence type="ECO:0000256" key="6">
    <source>
        <dbReference type="ARBA" id="ARBA00022989"/>
    </source>
</evidence>
<keyword evidence="7 9" id="KW-0472">Membrane</keyword>
<evidence type="ECO:0000313" key="12">
    <source>
        <dbReference type="Proteomes" id="UP000594464"/>
    </source>
</evidence>
<keyword evidence="5 8" id="KW-0653">Protein transport</keyword>
<dbReference type="EMBL" id="CP048620">
    <property type="protein sequence ID" value="QPJ64025.1"/>
    <property type="molecule type" value="Genomic_DNA"/>
</dbReference>
<organism evidence="11 12">
    <name type="scientific">Candidatus Nitrohelix vancouverensis</name>
    <dbReference type="NCBI Taxonomy" id="2705534"/>
    <lineage>
        <taxon>Bacteria</taxon>
        <taxon>Pseudomonadati</taxon>
        <taxon>Nitrospinota/Tectimicrobiota group</taxon>
        <taxon>Nitrospinota</taxon>
        <taxon>Nitrospinia</taxon>
        <taxon>Nitrospinales</taxon>
        <taxon>Nitrospinaceae</taxon>
        <taxon>Candidatus Nitrohelix</taxon>
    </lineage>
</organism>
<evidence type="ECO:0000256" key="5">
    <source>
        <dbReference type="ARBA" id="ARBA00022927"/>
    </source>
</evidence>
<evidence type="ECO:0000259" key="10">
    <source>
        <dbReference type="Pfam" id="PF01618"/>
    </source>
</evidence>
<dbReference type="Proteomes" id="UP000594464">
    <property type="component" value="Chromosome"/>
</dbReference>
<evidence type="ECO:0000256" key="9">
    <source>
        <dbReference type="SAM" id="Phobius"/>
    </source>
</evidence>
<evidence type="ECO:0000256" key="3">
    <source>
        <dbReference type="ARBA" id="ARBA00022475"/>
    </source>
</evidence>
<evidence type="ECO:0000256" key="7">
    <source>
        <dbReference type="ARBA" id="ARBA00023136"/>
    </source>
</evidence>
<dbReference type="InterPro" id="IPR050790">
    <property type="entry name" value="ExbB/TolQ_transport"/>
</dbReference>
<dbReference type="InterPro" id="IPR002898">
    <property type="entry name" value="MotA_ExbB_proton_chnl"/>
</dbReference>
<dbReference type="PANTHER" id="PTHR30625:SF15">
    <property type="entry name" value="BIOPOLYMER TRANSPORT PROTEIN EXBB"/>
    <property type="match status" value="1"/>
</dbReference>
<proteinExistence type="inferred from homology"/>
<dbReference type="Pfam" id="PF01618">
    <property type="entry name" value="MotA_ExbB"/>
    <property type="match status" value="1"/>
</dbReference>
<dbReference type="GO" id="GO:0017038">
    <property type="term" value="P:protein import"/>
    <property type="evidence" value="ECO:0007669"/>
    <property type="project" value="TreeGrafter"/>
</dbReference>
<dbReference type="GO" id="GO:0005886">
    <property type="term" value="C:plasma membrane"/>
    <property type="evidence" value="ECO:0007669"/>
    <property type="project" value="UniProtKB-SubCell"/>
</dbReference>
<evidence type="ECO:0000256" key="2">
    <source>
        <dbReference type="ARBA" id="ARBA00022448"/>
    </source>
</evidence>
<keyword evidence="6 9" id="KW-1133">Transmembrane helix</keyword>
<protein>
    <submittedName>
        <fullName evidence="11">MotA/TolQ/ExbB proton channel family protein</fullName>
    </submittedName>
</protein>
<keyword evidence="3" id="KW-1003">Cell membrane</keyword>
<dbReference type="AlphaFoldDB" id="A0A7T0G271"/>
<feature type="transmembrane region" description="Helical" evidence="9">
    <location>
        <begin position="162"/>
        <end position="186"/>
    </location>
</feature>
<name>A0A7T0G271_9BACT</name>
<comment type="subcellular location">
    <subcellularLocation>
        <location evidence="1">Cell membrane</location>
        <topology evidence="1">Multi-pass membrane protein</topology>
    </subcellularLocation>
    <subcellularLocation>
        <location evidence="8">Membrane</location>
        <topology evidence="8">Multi-pass membrane protein</topology>
    </subcellularLocation>
</comment>
<dbReference type="KEGG" id="nva:G3M78_00840"/>
<evidence type="ECO:0000256" key="4">
    <source>
        <dbReference type="ARBA" id="ARBA00022692"/>
    </source>
</evidence>
<dbReference type="PANTHER" id="PTHR30625">
    <property type="entry name" value="PROTEIN TOLQ"/>
    <property type="match status" value="1"/>
</dbReference>
<evidence type="ECO:0000256" key="8">
    <source>
        <dbReference type="RuleBase" id="RU004057"/>
    </source>
</evidence>
<evidence type="ECO:0000256" key="1">
    <source>
        <dbReference type="ARBA" id="ARBA00004651"/>
    </source>
</evidence>
<comment type="similarity">
    <text evidence="8">Belongs to the exbB/tolQ family.</text>
</comment>
<keyword evidence="4 9" id="KW-0812">Transmembrane</keyword>
<sequence>MDETTGLWASTLQLIGKGGVVMFPILLCSVIALAIVIERLVFFKRVSEDFESYYAKVRSMLEGGRKDSALAYCRDEPHMLGRMMIPGIEQTEMPRWKLEETLTLAGQEEINLCGKHVRGLEVIATIAPLMGLLGTVVGMVQAFNKVAQYKGQVDPGLLAGGIWEALLTTAAGLAVAIPTVVMLHFFEKKIETISFQLAKYGQLFVHFLDANRGAKTAERETSNASY</sequence>
<feature type="transmembrane region" description="Helical" evidence="9">
    <location>
        <begin position="122"/>
        <end position="142"/>
    </location>
</feature>